<evidence type="ECO:0000313" key="2">
    <source>
        <dbReference type="Proteomes" id="UP001652625"/>
    </source>
</evidence>
<dbReference type="Gene3D" id="2.30.30.40">
    <property type="entry name" value="SH3 Domains"/>
    <property type="match status" value="1"/>
</dbReference>
<dbReference type="RefSeq" id="XP_065674583.1">
    <property type="nucleotide sequence ID" value="XM_065818511.1"/>
</dbReference>
<evidence type="ECO:0000313" key="3">
    <source>
        <dbReference type="RefSeq" id="XP_065674583.1"/>
    </source>
</evidence>
<feature type="region of interest" description="Disordered" evidence="1">
    <location>
        <begin position="453"/>
        <end position="483"/>
    </location>
</feature>
<dbReference type="GeneID" id="105843667"/>
<dbReference type="Proteomes" id="UP001652625">
    <property type="component" value="Chromosome 14"/>
</dbReference>
<proteinExistence type="predicted"/>
<evidence type="ECO:0000256" key="1">
    <source>
        <dbReference type="SAM" id="MobiDB-lite"/>
    </source>
</evidence>
<feature type="compositionally biased region" description="Basic and acidic residues" evidence="1">
    <location>
        <begin position="64"/>
        <end position="73"/>
    </location>
</feature>
<accession>A0ABM4DJC5</accession>
<organism evidence="2 3">
    <name type="scientific">Hydra vulgaris</name>
    <name type="common">Hydra</name>
    <name type="synonym">Hydra attenuata</name>
    <dbReference type="NCBI Taxonomy" id="6087"/>
    <lineage>
        <taxon>Eukaryota</taxon>
        <taxon>Metazoa</taxon>
        <taxon>Cnidaria</taxon>
        <taxon>Hydrozoa</taxon>
        <taxon>Hydroidolina</taxon>
        <taxon>Anthoathecata</taxon>
        <taxon>Aplanulata</taxon>
        <taxon>Hydridae</taxon>
        <taxon>Hydra</taxon>
    </lineage>
</organism>
<reference evidence="3" key="1">
    <citation type="submission" date="2025-08" db="UniProtKB">
        <authorList>
            <consortium name="RefSeq"/>
        </authorList>
    </citation>
    <scope>IDENTIFICATION</scope>
</reference>
<feature type="compositionally biased region" description="Basic and acidic residues" evidence="1">
    <location>
        <begin position="454"/>
        <end position="483"/>
    </location>
</feature>
<sequence length="650" mass="73323">MSGVGDLRKQLEKNLNLTPSNLDNKLKFNKTGSVIVPVPKKTSGNDQKDLLNELTSFSKSSSNLRDHSEKISEKPTPLKKPVIPNKKPSEQNLSTNKDGNILPFSKQLKPVVSPKLCSMSNASSFSESQVLSNSTTLSKQNCDIKDFIKNKPRTEFENGVKNTSDISNIKCTHNNINFSENNEVYDDVNEMHLSEVKCDNIVQNNIEVYDDVLQASDYKVMNQNTDEDIEIYDDVNDSNILNNKVRTSENIIQEDAEIYDDIISPILCNHSNQVESINNVITDEEIYDDVNNPVVSTFSALSTNTVPVIDEIYDDVNNSVESSTVQPMGDPEGAEIYDDVSDQNVSINKVTPSANDIQEVYDDVSNNTPQAPAKCLKSFSSVDQSLFNAPNGLEVWLKKLLNENHYRIKNATDMSLQMMQAKLKSTDIKNGIFPCQAEKDIAQGIVQEKISSCNDEKDDKKNDKEELRLRKKSEKKEKEKEKAERKKKLKEYKLFGLDPDKELISVGEFVCKSTYSSKKKDSLDLSFQYGDEVNLIEFPRAPSGKVLTKRVSDGKLGYMLKSELGIPEEESEKSNERPRCQSLIPTEDEIEGPEVYEVVAEAAPPIPIRPRPQIQFEGSRNTQREELMRLDAQKAINNNNDQEDELYQEL</sequence>
<gene>
    <name evidence="3" type="primary">LOC105843667</name>
</gene>
<name>A0ABM4DJC5_HYDVU</name>
<feature type="region of interest" description="Disordered" evidence="1">
    <location>
        <begin position="563"/>
        <end position="587"/>
    </location>
</feature>
<protein>
    <submittedName>
        <fullName evidence="3">Uncharacterized protein LOC105843667 isoform X2</fullName>
    </submittedName>
</protein>
<feature type="region of interest" description="Disordered" evidence="1">
    <location>
        <begin position="57"/>
        <end position="101"/>
    </location>
</feature>
<keyword evidence="2" id="KW-1185">Reference proteome</keyword>